<sequence length="115" mass="13596">MPTHRSTKQALTSKDAASHIRKYIRERCFQQIQADRQQKRENSISKLRNSIWFQEEPVDIDISYEDFGRILHEEYKRAQAQLEEQGTAEMGEMNLDALIELEDEIIKERAHLQHG</sequence>
<evidence type="ECO:0000313" key="1">
    <source>
        <dbReference type="EMBL" id="AYO42472.1"/>
    </source>
</evidence>
<name>A0A3G2S5A5_MALR7</name>
<gene>
    <name evidence="1" type="ORF">DNF11_1522</name>
</gene>
<organism evidence="1 2">
    <name type="scientific">Malassezia restricta (strain ATCC 96810 / NBRC 103918 / CBS 7877)</name>
    <name type="common">Seborrheic dermatitis infection agent</name>
    <dbReference type="NCBI Taxonomy" id="425264"/>
    <lineage>
        <taxon>Eukaryota</taxon>
        <taxon>Fungi</taxon>
        <taxon>Dikarya</taxon>
        <taxon>Basidiomycota</taxon>
        <taxon>Ustilaginomycotina</taxon>
        <taxon>Malasseziomycetes</taxon>
        <taxon>Malasseziales</taxon>
        <taxon>Malasseziaceae</taxon>
        <taxon>Malassezia</taxon>
    </lineage>
</organism>
<dbReference type="VEuPathDB" id="FungiDB:DNF11_1522"/>
<proteinExistence type="predicted"/>
<evidence type="ECO:0000313" key="2">
    <source>
        <dbReference type="Proteomes" id="UP000269793"/>
    </source>
</evidence>
<accession>A0A3G2S5A5</accession>
<keyword evidence="2" id="KW-1185">Reference proteome</keyword>
<dbReference type="OrthoDB" id="3364969at2759"/>
<dbReference type="EMBL" id="CP033150">
    <property type="protein sequence ID" value="AYO42472.1"/>
    <property type="molecule type" value="Genomic_DNA"/>
</dbReference>
<dbReference type="AlphaFoldDB" id="A0A3G2S5A5"/>
<reference evidence="1 2" key="1">
    <citation type="submission" date="2018-10" db="EMBL/GenBank/DDBJ databases">
        <title>Complete genome sequence of Malassezia restricta CBS 7877.</title>
        <authorList>
            <person name="Morand S.C."/>
            <person name="Bertignac M."/>
            <person name="Iltis A."/>
            <person name="Kolder I."/>
            <person name="Pirovano W."/>
            <person name="Jourdain R."/>
            <person name="Clavaud C."/>
        </authorList>
    </citation>
    <scope>NUCLEOTIDE SEQUENCE [LARGE SCALE GENOMIC DNA]</scope>
    <source>
        <strain evidence="1 2">CBS 7877</strain>
    </source>
</reference>
<dbReference type="Proteomes" id="UP000269793">
    <property type="component" value="Chromosome III"/>
</dbReference>
<protein>
    <submittedName>
        <fullName evidence="1">Uncharacterized protein</fullName>
    </submittedName>
</protein>